<keyword evidence="2" id="KW-1185">Reference proteome</keyword>
<proteinExistence type="predicted"/>
<dbReference type="Proteomes" id="UP000281553">
    <property type="component" value="Unassembled WGS sequence"/>
</dbReference>
<evidence type="ECO:0000313" key="1">
    <source>
        <dbReference type="EMBL" id="VDN16437.1"/>
    </source>
</evidence>
<gene>
    <name evidence="1" type="ORF">DILT_LOCUS12268</name>
</gene>
<accession>A0A3P7LXV0</accession>
<organism evidence="1 2">
    <name type="scientific">Dibothriocephalus latus</name>
    <name type="common">Fish tapeworm</name>
    <name type="synonym">Diphyllobothrium latum</name>
    <dbReference type="NCBI Taxonomy" id="60516"/>
    <lineage>
        <taxon>Eukaryota</taxon>
        <taxon>Metazoa</taxon>
        <taxon>Spiralia</taxon>
        <taxon>Lophotrochozoa</taxon>
        <taxon>Platyhelminthes</taxon>
        <taxon>Cestoda</taxon>
        <taxon>Eucestoda</taxon>
        <taxon>Diphyllobothriidea</taxon>
        <taxon>Diphyllobothriidae</taxon>
        <taxon>Dibothriocephalus</taxon>
    </lineage>
</organism>
<dbReference type="AlphaFoldDB" id="A0A3P7LXV0"/>
<name>A0A3P7LXV0_DIBLA</name>
<evidence type="ECO:0000313" key="2">
    <source>
        <dbReference type="Proteomes" id="UP000281553"/>
    </source>
</evidence>
<sequence>MRTAVKSDQMEDFLEFCEGHHFPEQIVRVDLTDKSMQCDDA</sequence>
<reference evidence="1 2" key="1">
    <citation type="submission" date="2018-11" db="EMBL/GenBank/DDBJ databases">
        <authorList>
            <consortium name="Pathogen Informatics"/>
        </authorList>
    </citation>
    <scope>NUCLEOTIDE SEQUENCE [LARGE SCALE GENOMIC DNA]</scope>
</reference>
<dbReference type="EMBL" id="UYRU01065832">
    <property type="protein sequence ID" value="VDN16437.1"/>
    <property type="molecule type" value="Genomic_DNA"/>
</dbReference>
<dbReference type="OrthoDB" id="10460364at2759"/>
<protein>
    <submittedName>
        <fullName evidence="1">Uncharacterized protein</fullName>
    </submittedName>
</protein>